<reference evidence="1 2" key="1">
    <citation type="journal article" date="2024" name="G3 (Bethesda)">
        <title>Genome assembly of Hibiscus sabdariffa L. provides insights into metabolisms of medicinal natural products.</title>
        <authorList>
            <person name="Kim T."/>
        </authorList>
    </citation>
    <scope>NUCLEOTIDE SEQUENCE [LARGE SCALE GENOMIC DNA]</scope>
    <source>
        <strain evidence="1">TK-2024</strain>
        <tissue evidence="1">Old leaves</tissue>
    </source>
</reference>
<evidence type="ECO:0000313" key="1">
    <source>
        <dbReference type="EMBL" id="KAK8538811.1"/>
    </source>
</evidence>
<comment type="caution">
    <text evidence="1">The sequence shown here is derived from an EMBL/GenBank/DDBJ whole genome shotgun (WGS) entry which is preliminary data.</text>
</comment>
<accession>A0ABR2DHD6</accession>
<protein>
    <submittedName>
        <fullName evidence="1">Uncharacterized protein</fullName>
    </submittedName>
</protein>
<proteinExistence type="predicted"/>
<evidence type="ECO:0000313" key="2">
    <source>
        <dbReference type="Proteomes" id="UP001472677"/>
    </source>
</evidence>
<name>A0ABR2DHD6_9ROSI</name>
<sequence>MSTDNLVSFGPTSDEETVVHDEHDEQIEAAEISTHNIVQSSSAAAHNEQILVPSLGVGNEKGWMNSLHTLKRWSNGCVLLAGGCSIMKMCASDYLVLKRWSKRHVKRGGDDSAMASDDLAKVAPPSFAFPSKV</sequence>
<dbReference type="EMBL" id="JBBPBM010000027">
    <property type="protein sequence ID" value="KAK8538811.1"/>
    <property type="molecule type" value="Genomic_DNA"/>
</dbReference>
<keyword evidence="2" id="KW-1185">Reference proteome</keyword>
<gene>
    <name evidence="1" type="ORF">V6N12_034519</name>
</gene>
<organism evidence="1 2">
    <name type="scientific">Hibiscus sabdariffa</name>
    <name type="common">roselle</name>
    <dbReference type="NCBI Taxonomy" id="183260"/>
    <lineage>
        <taxon>Eukaryota</taxon>
        <taxon>Viridiplantae</taxon>
        <taxon>Streptophyta</taxon>
        <taxon>Embryophyta</taxon>
        <taxon>Tracheophyta</taxon>
        <taxon>Spermatophyta</taxon>
        <taxon>Magnoliopsida</taxon>
        <taxon>eudicotyledons</taxon>
        <taxon>Gunneridae</taxon>
        <taxon>Pentapetalae</taxon>
        <taxon>rosids</taxon>
        <taxon>malvids</taxon>
        <taxon>Malvales</taxon>
        <taxon>Malvaceae</taxon>
        <taxon>Malvoideae</taxon>
        <taxon>Hibiscus</taxon>
    </lineage>
</organism>
<dbReference type="Proteomes" id="UP001472677">
    <property type="component" value="Unassembled WGS sequence"/>
</dbReference>